<dbReference type="EMBL" id="NCKU01000132">
    <property type="protein sequence ID" value="RWS17031.1"/>
    <property type="molecule type" value="Genomic_DNA"/>
</dbReference>
<evidence type="ECO:0008006" key="4">
    <source>
        <dbReference type="Google" id="ProtNLM"/>
    </source>
</evidence>
<dbReference type="STRING" id="1965070.A0A443RML5"/>
<dbReference type="Proteomes" id="UP000285301">
    <property type="component" value="Unassembled WGS sequence"/>
</dbReference>
<dbReference type="PANTHER" id="PTHR21261:SF15">
    <property type="entry name" value="BEATEN PATH IIIA, ISOFORM D-RELATED"/>
    <property type="match status" value="1"/>
</dbReference>
<comment type="caution">
    <text evidence="1">The sequence shown here is derived from an EMBL/GenBank/DDBJ whole genome shotgun (WGS) entry which is preliminary data.</text>
</comment>
<name>A0A443RML5_9ACAR</name>
<evidence type="ECO:0000313" key="2">
    <source>
        <dbReference type="EMBL" id="RWS17031.1"/>
    </source>
</evidence>
<reference evidence="1" key="2">
    <citation type="submission" date="2018-11" db="EMBL/GenBank/DDBJ databases">
        <title>Trombidioid mite genomics.</title>
        <authorList>
            <person name="Dong X."/>
        </authorList>
    </citation>
    <scope>NUCLEOTIDE SEQUENCE</scope>
    <source>
        <strain evidence="1">UoL-WK</strain>
    </source>
</reference>
<dbReference type="InterPro" id="IPR036179">
    <property type="entry name" value="Ig-like_dom_sf"/>
</dbReference>
<evidence type="ECO:0000313" key="1">
    <source>
        <dbReference type="EMBL" id="RWS16492.1"/>
    </source>
</evidence>
<dbReference type="AlphaFoldDB" id="A0A443RML5"/>
<gene>
    <name evidence="2" type="ORF">B4U79_02901</name>
    <name evidence="1" type="ORF">B4U79_09072</name>
</gene>
<proteinExistence type="predicted"/>
<dbReference type="OrthoDB" id="6343941at2759"/>
<keyword evidence="3" id="KW-1185">Reference proteome</keyword>
<accession>A0A443RML5</accession>
<dbReference type="InterPro" id="IPR013783">
    <property type="entry name" value="Ig-like_fold"/>
</dbReference>
<dbReference type="Gene3D" id="2.60.40.10">
    <property type="entry name" value="Immunoglobulins"/>
    <property type="match status" value="1"/>
</dbReference>
<reference evidence="1 3" key="1">
    <citation type="journal article" date="2018" name="Gigascience">
        <title>Genomes of trombidid mites reveal novel predicted allergens and laterally-transferred genes associated with secondary metabolism.</title>
        <authorList>
            <person name="Dong X."/>
            <person name="Chaisiri K."/>
            <person name="Xia D."/>
            <person name="Armstrong S.D."/>
            <person name="Fang Y."/>
            <person name="Donnelly M.J."/>
            <person name="Kadowaki T."/>
            <person name="McGarry J.W."/>
            <person name="Darby A.C."/>
            <person name="Makepeace B.L."/>
        </authorList>
    </citation>
    <scope>NUCLEOTIDE SEQUENCE [LARGE SCALE GENOMIC DNA]</scope>
    <source>
        <strain evidence="1">UoL-WK</strain>
    </source>
</reference>
<organism evidence="1 3">
    <name type="scientific">Dinothrombium tinctorium</name>
    <dbReference type="NCBI Taxonomy" id="1965070"/>
    <lineage>
        <taxon>Eukaryota</taxon>
        <taxon>Metazoa</taxon>
        <taxon>Ecdysozoa</taxon>
        <taxon>Arthropoda</taxon>
        <taxon>Chelicerata</taxon>
        <taxon>Arachnida</taxon>
        <taxon>Acari</taxon>
        <taxon>Acariformes</taxon>
        <taxon>Trombidiformes</taxon>
        <taxon>Prostigmata</taxon>
        <taxon>Anystina</taxon>
        <taxon>Parasitengona</taxon>
        <taxon>Trombidioidea</taxon>
        <taxon>Trombidiidae</taxon>
        <taxon>Dinothrombium</taxon>
    </lineage>
</organism>
<dbReference type="SUPFAM" id="SSF48726">
    <property type="entry name" value="Immunoglobulin"/>
    <property type="match status" value="1"/>
</dbReference>
<sequence length="305" mass="35064">MSLDYRFIEQQLSESNATHVYLWKTDLDSEGTYACEVSTTESFTTIRVERQMKVYVLPQTNLQIDNKQFQYNVEDYVNLTCISGASSPALNLTWFVNNREAYSHELVNYPTQSFPDGLYVARLGLVFHASREYFVKGVLQLKCSAALILTYQYEASELLIAGVSSNKSNNNNVHFSSKNLFLKPERETPVIRGGQARYSVGDLLYKNCSSSSNEVLLQWYINEEQVNDTYLVRRGEKDACNCLGLRFHMQQQHFQIPELKLRCMAIYHRTIADFHHELKIETETPETLKAQSSVDKSFDNNAIRG</sequence>
<dbReference type="PANTHER" id="PTHR21261">
    <property type="entry name" value="BEAT PROTEIN"/>
    <property type="match status" value="1"/>
</dbReference>
<dbReference type="EMBL" id="NCKU01000220">
    <property type="protein sequence ID" value="RWS16492.1"/>
    <property type="molecule type" value="Genomic_DNA"/>
</dbReference>
<protein>
    <recommendedName>
        <fullName evidence="4">Ig-like domain-containing protein</fullName>
    </recommendedName>
</protein>
<evidence type="ECO:0000313" key="3">
    <source>
        <dbReference type="Proteomes" id="UP000285301"/>
    </source>
</evidence>